<evidence type="ECO:0000313" key="1">
    <source>
        <dbReference type="EMBL" id="TGV03383.1"/>
    </source>
</evidence>
<dbReference type="EMBL" id="SRSO01000007">
    <property type="protein sequence ID" value="TGV03383.1"/>
    <property type="molecule type" value="Genomic_DNA"/>
</dbReference>
<gene>
    <name evidence="1" type="ORF">EM932_06840</name>
</gene>
<dbReference type="OrthoDB" id="1424957at2"/>
<dbReference type="AlphaFoldDB" id="A0A4S1DZE0"/>
<dbReference type="Proteomes" id="UP000307602">
    <property type="component" value="Unassembled WGS sequence"/>
</dbReference>
<protein>
    <submittedName>
        <fullName evidence="1">Uncharacterized protein</fullName>
    </submittedName>
</protein>
<sequence>MKKLKKNKPYGKYNTYYLLLSYIFFSISTLTFSQADKPQSESPKTTSQSEEVKPNFGRTLDNIEFELSNKYQYVVDVKLKVLQKKKSKGFYNSQNLELYKFFFDSVPEAKVSWEKKEGTDNTYKTVIPPLKPNRFYLLETYYYSSGGMIALFLMMHDQKNTNWYTDKKEWMNLLTKISDTNTTIYNGQKRPLPITYDPTKEELISFKKSIDSIKLTQYDITELQYIGDTTDKEEIKKKKIELKKIKEDIISKLDKEAKKAFKLLNFSENQDKYCNDSLVEFSKWVQGNTTCFSGEDDDIKFSSIMGDFLDYINIYNFYKKYLSRPFDDQSIEKGTLKSFIEKSIKTERELFNDSDFFIPSYLHPFEEIIEKKTKPIPSTYPKTFKTAYKLSLVPDFGYIGYLSDSENTPKGGNLFLGVNVSLSPSNKDVPLRISRLSLWQRLSIHTGVTVGSIAETNVRDNFFGNYSLLLGGSYKVITQGTRINFGGLLYNKIDAINGSKSIAVQPYIGLSIDLEIKKWLKTVFPNLKIQP</sequence>
<evidence type="ECO:0000313" key="2">
    <source>
        <dbReference type="Proteomes" id="UP000307602"/>
    </source>
</evidence>
<proteinExistence type="predicted"/>
<dbReference type="RefSeq" id="WP_135876437.1">
    <property type="nucleotide sequence ID" value="NZ_SRSO01000007.1"/>
</dbReference>
<keyword evidence="2" id="KW-1185">Reference proteome</keyword>
<comment type="caution">
    <text evidence="1">The sequence shown here is derived from an EMBL/GenBank/DDBJ whole genome shotgun (WGS) entry which is preliminary data.</text>
</comment>
<reference evidence="1 2" key="1">
    <citation type="submission" date="2019-04" db="EMBL/GenBank/DDBJ databases">
        <authorList>
            <person name="Liu A."/>
        </authorList>
    </citation>
    <scope>NUCLEOTIDE SEQUENCE [LARGE SCALE GENOMIC DNA]</scope>
    <source>
        <strain evidence="1 2">RZ03</strain>
    </source>
</reference>
<accession>A0A4S1DZE0</accession>
<name>A0A4S1DZE0_9FLAO</name>
<organism evidence="1 2">
    <name type="scientific">Flavivirga rizhaonensis</name>
    <dbReference type="NCBI Taxonomy" id="2559571"/>
    <lineage>
        <taxon>Bacteria</taxon>
        <taxon>Pseudomonadati</taxon>
        <taxon>Bacteroidota</taxon>
        <taxon>Flavobacteriia</taxon>
        <taxon>Flavobacteriales</taxon>
        <taxon>Flavobacteriaceae</taxon>
        <taxon>Flavivirga</taxon>
    </lineage>
</organism>